<dbReference type="AlphaFoldDB" id="Q21649"/>
<dbReference type="Proteomes" id="UP000001940">
    <property type="component" value="Chromosome III"/>
</dbReference>
<dbReference type="HOGENOM" id="CLU_343628_0_0_1"/>
<dbReference type="KEGG" id="cel:CELE_R02F2.7"/>
<dbReference type="CTD" id="175754"/>
<proteinExistence type="evidence at protein level"/>
<dbReference type="AGR" id="WB:WBGene00019836"/>
<dbReference type="RefSeq" id="NP_498170.2">
    <property type="nucleotide sequence ID" value="NM_065769.4"/>
</dbReference>
<dbReference type="OrthoDB" id="5839236at2759"/>
<evidence type="ECO:0000313" key="3">
    <source>
        <dbReference type="Proteomes" id="UP000001940"/>
    </source>
</evidence>
<protein>
    <submittedName>
        <fullName evidence="2">Myb-binding protein 1A-like protein</fullName>
    </submittedName>
</protein>
<dbReference type="FunCoup" id="Q21649">
    <property type="interactions" value="1504"/>
</dbReference>
<dbReference type="Bgee" id="WBGene00019836">
    <property type="expression patterns" value="Expressed in germ line (C elegans) and 4 other cell types or tissues"/>
</dbReference>
<sequence>MADGPDKKRRKLTSALKDAIGAHSQKPEENIEKPIALALISDNKAAQDLLNKIQASRRPQAILEATLKICKEKKSEAHVDEAFLSIFRKHFSILGVDSALACWKLIEEHLNSSESINEIRIANEFISTSNLLGHGFGKLLQNMKQGIPVVIQNTWRQERKADALALAYPFLSLLLADQVYGDHQNLESLAEFWKNQVLPEKSMKKDFGMRMVSALAGGEPGQLPETKIDENQLEMLSKIYENHLEFYTGILSESTCSQLLAKVIEDNLAKNELKQLARRCQTAEVCMSPCIYYAMISVLRSTFDLNDSELIFIENLKTLKLKEITKHLPSIINSCSNTRQITASKKLKNLENLQDFLHNVTEKPENDNFSAAFALLSINISLIFDNWNFCEKILKTLPKDVLEKLIKAGKGSENENILKVFKKVAQEAAPVKFVNRTAADVAEKLREPEFAVAEALSLLQGVHTAETKKEVFDSVVKFVEEIPGAESIDEMKLFKLIIEMYGGSQLESLAVQVVFSRIAADGWTEMDRAPGTEKSDESWFTVLVETIDLLDIAMKSAKNSVLKSFTALFCQLFSQVLKNSQKFVRNSLNAVASRTLSPEMETEFVLRRHKLSQDLARLVDAMKRNESYFAMLTASIIGDAVFYGSDSLLAMSKLHSLADKNASALLATNLPVVERTRYKKFLSTITRASKRIY</sequence>
<dbReference type="eggNOG" id="ENOG502RVRH">
    <property type="taxonomic scope" value="Eukaryota"/>
</dbReference>
<dbReference type="WormBase" id="R02F2.7">
    <property type="protein sequence ID" value="CE29818"/>
    <property type="gene ID" value="WBGene00019836"/>
</dbReference>
<reference evidence="2 3" key="1">
    <citation type="journal article" date="1998" name="Science">
        <title>Genome sequence of the nematode C. elegans: a platform for investigating biology.</title>
        <authorList>
            <consortium name="The C. elegans sequencing consortium"/>
            <person name="Sulson J.E."/>
            <person name="Waterston R."/>
        </authorList>
    </citation>
    <scope>NUCLEOTIDE SEQUENCE [LARGE SCALE GENOMIC DNA]</scope>
    <source>
        <strain evidence="2 3">Bristol N2</strain>
    </source>
</reference>
<evidence type="ECO:0000256" key="1">
    <source>
        <dbReference type="SAM" id="MobiDB-lite"/>
    </source>
</evidence>
<dbReference type="UCSC" id="R02F2.7.1">
    <property type="organism name" value="c. elegans"/>
</dbReference>
<dbReference type="GeneID" id="175754"/>
<keyword evidence="3" id="KW-1185">Reference proteome</keyword>
<gene>
    <name evidence="2" type="ORF">CELE_R02F2.7</name>
    <name evidence="2 4" type="ORF">R02F2.7</name>
</gene>
<dbReference type="InParanoid" id="Q21649"/>
<name>Q21649_CAEEL</name>
<organism evidence="2 3">
    <name type="scientific">Caenorhabditis elegans</name>
    <dbReference type="NCBI Taxonomy" id="6239"/>
    <lineage>
        <taxon>Eukaryota</taxon>
        <taxon>Metazoa</taxon>
        <taxon>Ecdysozoa</taxon>
        <taxon>Nematoda</taxon>
        <taxon>Chromadorea</taxon>
        <taxon>Rhabditida</taxon>
        <taxon>Rhabditina</taxon>
        <taxon>Rhabditomorpha</taxon>
        <taxon>Rhabditoidea</taxon>
        <taxon>Rhabditidae</taxon>
        <taxon>Peloderinae</taxon>
        <taxon>Caenorhabditis</taxon>
    </lineage>
</organism>
<evidence type="ECO:0000313" key="4">
    <source>
        <dbReference type="WormBase" id="R02F2.7"/>
    </source>
</evidence>
<keyword evidence="5" id="KW-1267">Proteomics identification</keyword>
<dbReference type="PeptideAtlas" id="Q21649"/>
<evidence type="ECO:0000313" key="2">
    <source>
        <dbReference type="EMBL" id="CCD68401.1"/>
    </source>
</evidence>
<dbReference type="OMA" id="DSAIACW"/>
<feature type="region of interest" description="Disordered" evidence="1">
    <location>
        <begin position="1"/>
        <end position="26"/>
    </location>
</feature>
<evidence type="ECO:0007829" key="5">
    <source>
        <dbReference type="PeptideAtlas" id="Q21649"/>
    </source>
</evidence>
<accession>Q21649</accession>
<dbReference type="EMBL" id="BX284603">
    <property type="protein sequence ID" value="CCD68401.1"/>
    <property type="molecule type" value="Genomic_DNA"/>
</dbReference>
<dbReference type="PaxDb" id="6239-R02F2.7.1"/>
<dbReference type="STRING" id="6239.R02F2.7.2"/>